<reference evidence="2" key="1">
    <citation type="journal article" date="2022" name="IScience">
        <title>Evolution of zygomycete secretomes and the origins of terrestrial fungal ecologies.</title>
        <authorList>
            <person name="Chang Y."/>
            <person name="Wang Y."/>
            <person name="Mondo S."/>
            <person name="Ahrendt S."/>
            <person name="Andreopoulos W."/>
            <person name="Barry K."/>
            <person name="Beard J."/>
            <person name="Benny G.L."/>
            <person name="Blankenship S."/>
            <person name="Bonito G."/>
            <person name="Cuomo C."/>
            <person name="Desiro A."/>
            <person name="Gervers K.A."/>
            <person name="Hundley H."/>
            <person name="Kuo A."/>
            <person name="LaButti K."/>
            <person name="Lang B.F."/>
            <person name="Lipzen A."/>
            <person name="O'Donnell K."/>
            <person name="Pangilinan J."/>
            <person name="Reynolds N."/>
            <person name="Sandor L."/>
            <person name="Smith M.E."/>
            <person name="Tsang A."/>
            <person name="Grigoriev I.V."/>
            <person name="Stajich J.E."/>
            <person name="Spatafora J.W."/>
        </authorList>
    </citation>
    <scope>NUCLEOTIDE SEQUENCE</scope>
    <source>
        <strain evidence="2">RSA 2281</strain>
    </source>
</reference>
<evidence type="ECO:0000313" key="2">
    <source>
        <dbReference type="EMBL" id="KAI9246496.1"/>
    </source>
</evidence>
<organism evidence="2 3">
    <name type="scientific">Phascolomyces articulosus</name>
    <dbReference type="NCBI Taxonomy" id="60185"/>
    <lineage>
        <taxon>Eukaryota</taxon>
        <taxon>Fungi</taxon>
        <taxon>Fungi incertae sedis</taxon>
        <taxon>Mucoromycota</taxon>
        <taxon>Mucoromycotina</taxon>
        <taxon>Mucoromycetes</taxon>
        <taxon>Mucorales</taxon>
        <taxon>Lichtheimiaceae</taxon>
        <taxon>Phascolomyces</taxon>
    </lineage>
</organism>
<protein>
    <submittedName>
        <fullName evidence="2">Uncharacterized protein</fullName>
    </submittedName>
</protein>
<keyword evidence="3" id="KW-1185">Reference proteome</keyword>
<feature type="coiled-coil region" evidence="1">
    <location>
        <begin position="82"/>
        <end position="149"/>
    </location>
</feature>
<accession>A0AAD5JN51</accession>
<gene>
    <name evidence="2" type="ORF">BDA99DRAFT_576612</name>
</gene>
<dbReference type="EMBL" id="JAIXMP010000046">
    <property type="protein sequence ID" value="KAI9246496.1"/>
    <property type="molecule type" value="Genomic_DNA"/>
</dbReference>
<dbReference type="Proteomes" id="UP001209540">
    <property type="component" value="Unassembled WGS sequence"/>
</dbReference>
<evidence type="ECO:0000313" key="3">
    <source>
        <dbReference type="Proteomes" id="UP001209540"/>
    </source>
</evidence>
<dbReference type="AlphaFoldDB" id="A0AAD5JN51"/>
<keyword evidence="1" id="KW-0175">Coiled coil</keyword>
<proteinExistence type="predicted"/>
<comment type="caution">
    <text evidence="2">The sequence shown here is derived from an EMBL/GenBank/DDBJ whole genome shotgun (WGS) entry which is preliminary data.</text>
</comment>
<name>A0AAD5JN51_9FUNG</name>
<sequence>MAAHFTAQPIAKDLAQLDNAIFETAQGNLQRDLAEFVQAVENPNHVKEDTLAANYVQLTSCGQSLQVAKTREDDLQSIITQGNEVQDEMKALETILQDVKNAQETRTPPFAEERAEFLKQLEHERQEQLKELRRQQDKIEEHYVKKTRESTYRNLSYLYYAFFFNNYQRYNSWKVGKLIRTSLESIATCAYFTPN</sequence>
<evidence type="ECO:0000256" key="1">
    <source>
        <dbReference type="SAM" id="Coils"/>
    </source>
</evidence>
<reference evidence="2" key="2">
    <citation type="submission" date="2023-02" db="EMBL/GenBank/DDBJ databases">
        <authorList>
            <consortium name="DOE Joint Genome Institute"/>
            <person name="Mondo S.J."/>
            <person name="Chang Y."/>
            <person name="Wang Y."/>
            <person name="Ahrendt S."/>
            <person name="Andreopoulos W."/>
            <person name="Barry K."/>
            <person name="Beard J."/>
            <person name="Benny G.L."/>
            <person name="Blankenship S."/>
            <person name="Bonito G."/>
            <person name="Cuomo C."/>
            <person name="Desiro A."/>
            <person name="Gervers K.A."/>
            <person name="Hundley H."/>
            <person name="Kuo A."/>
            <person name="LaButti K."/>
            <person name="Lang B.F."/>
            <person name="Lipzen A."/>
            <person name="O'Donnell K."/>
            <person name="Pangilinan J."/>
            <person name="Reynolds N."/>
            <person name="Sandor L."/>
            <person name="Smith M.W."/>
            <person name="Tsang A."/>
            <person name="Grigoriev I.V."/>
            <person name="Stajich J.E."/>
            <person name="Spatafora J.W."/>
        </authorList>
    </citation>
    <scope>NUCLEOTIDE SEQUENCE</scope>
    <source>
        <strain evidence="2">RSA 2281</strain>
    </source>
</reference>